<evidence type="ECO:0000256" key="16">
    <source>
        <dbReference type="ARBA" id="ARBA00023125"/>
    </source>
</evidence>
<dbReference type="InterPro" id="IPR021109">
    <property type="entry name" value="Peptidase_aspartic_dom_sf"/>
</dbReference>
<dbReference type="Pfam" id="PF17917">
    <property type="entry name" value="RT_RNaseH"/>
    <property type="match status" value="1"/>
</dbReference>
<keyword evidence="6" id="KW-0540">Nuclease</keyword>
<feature type="region of interest" description="Disordered" evidence="21">
    <location>
        <begin position="270"/>
        <end position="328"/>
    </location>
</feature>
<dbReference type="Pfam" id="PF00098">
    <property type="entry name" value="zf-CCHC"/>
    <property type="match status" value="2"/>
</dbReference>
<feature type="compositionally biased region" description="Basic and acidic residues" evidence="21">
    <location>
        <begin position="1966"/>
        <end position="1979"/>
    </location>
</feature>
<comment type="caution">
    <text evidence="25">The sequence shown here is derived from an EMBL/GenBank/DDBJ whole genome shotgun (WGS) entry which is preliminary data.</text>
</comment>
<organism evidence="25 26">
    <name type="scientific">Hibiscus syriacus</name>
    <name type="common">Rose of Sharon</name>
    <dbReference type="NCBI Taxonomy" id="106335"/>
    <lineage>
        <taxon>Eukaryota</taxon>
        <taxon>Viridiplantae</taxon>
        <taxon>Streptophyta</taxon>
        <taxon>Embryophyta</taxon>
        <taxon>Tracheophyta</taxon>
        <taxon>Spermatophyta</taxon>
        <taxon>Magnoliopsida</taxon>
        <taxon>eudicotyledons</taxon>
        <taxon>Gunneridae</taxon>
        <taxon>Pentapetalae</taxon>
        <taxon>rosids</taxon>
        <taxon>malvids</taxon>
        <taxon>Malvales</taxon>
        <taxon>Malvaceae</taxon>
        <taxon>Malvoideae</taxon>
        <taxon>Hibiscus</taxon>
    </lineage>
</organism>
<dbReference type="InterPro" id="IPR041588">
    <property type="entry name" value="Integrase_H2C2"/>
</dbReference>
<feature type="compositionally biased region" description="Polar residues" evidence="21">
    <location>
        <begin position="2451"/>
        <end position="2462"/>
    </location>
</feature>
<dbReference type="SUPFAM" id="SSF53098">
    <property type="entry name" value="Ribonuclease H-like"/>
    <property type="match status" value="2"/>
</dbReference>
<feature type="compositionally biased region" description="Basic residues" evidence="21">
    <location>
        <begin position="1"/>
        <end position="16"/>
    </location>
</feature>
<dbReference type="InterPro" id="IPR000070">
    <property type="entry name" value="Pectinesterase_cat"/>
</dbReference>
<feature type="compositionally biased region" description="Basic and acidic residues" evidence="21">
    <location>
        <begin position="1922"/>
        <end position="1934"/>
    </location>
</feature>
<dbReference type="GO" id="GO:0030599">
    <property type="term" value="F:pectinesterase activity"/>
    <property type="evidence" value="ECO:0007669"/>
    <property type="project" value="InterPro"/>
</dbReference>
<keyword evidence="19" id="KW-0862">Zinc</keyword>
<dbReference type="Pfam" id="PF22936">
    <property type="entry name" value="Pol_BBD"/>
    <property type="match status" value="1"/>
</dbReference>
<dbReference type="InterPro" id="IPR057670">
    <property type="entry name" value="SH3_retrovirus"/>
</dbReference>
<dbReference type="UniPathway" id="UPA00545">
    <property type="reaction ID" value="UER00823"/>
</dbReference>
<protein>
    <recommendedName>
        <fullName evidence="2">RNA-directed DNA polymerase</fullName>
        <ecNumber evidence="2">2.7.7.49</ecNumber>
    </recommendedName>
</protein>
<feature type="compositionally biased region" description="Polar residues" evidence="21">
    <location>
        <begin position="376"/>
        <end position="389"/>
    </location>
</feature>
<evidence type="ECO:0000256" key="14">
    <source>
        <dbReference type="ARBA" id="ARBA00022932"/>
    </source>
</evidence>
<dbReference type="InterPro" id="IPR000477">
    <property type="entry name" value="RT_dom"/>
</dbReference>
<keyword evidence="12" id="KW-0229">DNA integration</keyword>
<sequence length="3409" mass="385840">MSARRGRRTSRGRGRVARFADPIDEIRVDPPPPIGDPAPTTPTNLPPTDGIGMTTPIIGATDIESESTGVALDETFGRQFLQLIQGAVRAAGVVSEVPISQTLIANGVRTFGGQLGGIPTEAEDWLQDTERRMDQLGLDSAKRYLGAVAMLDGNAHTWWESVTSSVSTDRLTWDFFKERFQSRFLGDRYLVQRRQQFQDLVQGDMTVSEYEIEFLKLLKYGISLVPTERDRCRKFAFGLRYELRRQVVALQDEIFDVLVSRAKDAEEMEALASGRERVDQERSRKSFGPTESSAHSGKRTRTSAPQRSNTRFRSTVSSPSAVSRGGSSVPVLVPQCDFCGKRHTGECYRKTGACFHCGSSGHFRRDCPQLASSERIATQTPVRSQTTVHTPIRDRSQVKARGSASRTDSRARPQQNRGPTVSEARQPALVYATRRRDDRDEPEVIAGTFTIYSIPYFALLDNGSTHSYVSSSVSRNLQIPIENTENTVTVTSPVGQAVLVNKVFRRCPLEVQGEIFLADLMELPLEEFDLILGMDWLNKHKVNLDCEYKRATLKTSDGRTVVLIGERRGYLSNIVSAMEIDRMIRKGYETFIACILNTKGALSTIEEIRTVSEFPDVFPEELPGLPPDREVEFEIETYPGSSPISMAPYRMAPKELKELKVQLQELFDRGFIRHSTSPWGAPVLFVKKKDGSLRLCIDYRKLNKMTVKNKYPLPRIDDLFDQLRGATVFSKIDLRSGYYQLKVKGSDVAKTAIRTRYGHYEFLVMPFGLTNAPAAFMDLMNRVFRPYLDQFVVVFIDDILIYSRTEAEHDEHLKIVLRTLREHRLYAKLSKCEFWLQEVSFLGHIISARGVQVDPSKIEAIMNWKRPKNVSEIRSFLGLAGYYRRFVEGFSIIASPLTKLLRKNVFDWGEAQQESFEKLKAVLTQAPVLIQPESGKDFTVYSDASHSGLGCVLMQESKVVAYASRQLRPHESNYPTHDLELAAVIFALKIWRHYLYGEKCYIFTDHKSLKYLLTQKELNLRQRRWLELLKDYDCVIDYHPGKANIVADALSRKTVSELRSLMAKMNLYDDGTLLAELQVKPTLVDEIKAKQPLDSSLFSIFEQVEQGTNTDYAIDQDEVLCFKGRYCVPDDAELRQTILTEAHSSPYAMHPGGDKMYQNLRERYYWTGMKKDISDFVARCLTCQQVKAEHQHPSGSLQPIKIPEWKWERITMDFVTGLPMTPLKKDSVWVIVDRLTKSAHFIPVFWKALHTALGTRLDYSTSFHPQTDGQSERVIQILEDMLRGCVIDFHGSWENFLPLAEFAYNNSYQTSIHMAPYEALYGRKCRTPICWTELRDRKTLGPELVRETEDTVRLIRDRLKEAFDRQKSYADQRRKDIQFEVGDRVFLKVSPWKKVLRFGRKGKLSPRFIGPFRILKRVGPVAYQLELPSELSRIHDVFHRSPFRSWREMNEFFGIDEFQWSKFSGGIEAPQKLLGRHWSQWRLSFLNYSHKIHRREKLKFTADRCSVYDTSCTIVFLVSFRVRRCQPCSSLTTAREEVEQSKIRPSGNTSSPPFKNLNRSLLGLGGYTKGIENGGVYAVICMIVFFAPIVQSQSTQIPEDKSKVNDWFSSVIKPLSQRAGTLDPELVQAEAEPKIIKVKQGDGGDFATIMKAIDSVPAGNSKRVIISIGPGSYQEKITIPRDKPYVTLVGDPKNMPNLTFDATAKDYGTVDSGTLTTLSNYFVGAYLNIINSAPKPDGKRVGAQAVALCYRSGAKFEVAKFDGQGNFGLWQTRVKDLLAQQGILKALRSTKPVSMDEEDWEELQQRAAGTIRLCLADEVMYHVMHLSSPDEIWRKLESQFMSKSLTTKLYLKQRLYGLKMQDDHDLAQHVNVFNQIVSDLARLDVKIEDEDRAMILLSLLAHNQRKQNAGESSQADSLYVKGNRDRGRKPEKAGSGKRNSRSKSRDKKTIHCYKCKEAGHMKRDCPKLKKQTDEKRDGSSKSVNVVEDDTSDCSEGDMLSISTTQLTDAWILDSGCSYHITPNREWFSTYRPVNSGSVYLGDDRCCNIVGIGDVRIKMHDGSVRTLSGVRHIPELKKNLISLGTLHKNGFIPKADEDRETIRIVKGALTVMKGKMTAGNIYRLLGSTVAGGVHSVESCDDTTKLWHMRLAHLSERGMAELHKRNLLYGVKSCKLDFCKYCVLGKQTKVRFKTAKHTTQGILDYVHSDVWGPSTTSSLGGSRYYVTFIDDFSRKVWVYFLKQKSEVFEKFKLWKAEVENQTGRKIKCLRSDNGTEYTDSQFLQFYKEHGIQRHFTVRKTPQQNGVAERMNRSLNERDRCLRLNAGLPKHFWAEAVNMACYLINRSPRASLAGKVAEEVWTGHDVSFDNLRIFGCPAYVHVPADERSKLDAKSKECIFLGYKKGVKGFKFWDPVAKKVVISRDVVFDEQSMLQQKQDTTVVDFEQFPVEKPETSQPTSGGSTTDDLQDYSLARDRVRRTNIKPPNRLGFEDLVSFALTVSSDDPVTFHDAVTSQENDKWMAAMVEQMESLNHNRTWELVPLPEGKKPIGCKWVYKKKPIVTEKEGEKHTSIRAVLALVASWDLHLEQMDVKTAFLHGDLEEQIYMRQPEGFTQPGNEHLVCRLKKSLYGLKQSPRQWYKRFDSYMIKIGYNRCEYDCCVYVKSLDDGSFIFLLLYVDDMLIAAKNMDDVIGLKTLLSQEFDMKDLGAAKKILGMEICRDRDSRKLRLSQRGYVEKMLERFAMSSAKPVSTPLANHFKLSSEQCPKTDKEAENMAKVPYSNAVGCLMYAMVCTRPDLAHAVSQVCKYMSKPGKQHWDAVKWIFRYLKGTVGHGIVFGSQRDNPLVVGYVDSDYAGDLDNRRSTTGYVFTLGGGPICWKSTVQSVVALSTTEAEYMAAAEAAKEALWLTGLVNELGVQQGGVQLLCDNQSAIHLAKNQVYRARTKHIDVRFHKIRELVASGEVLFQKKQGNPTHIEVSKGQDIRQGGDLLCMAHKKSRCGVTNYVRWGCGGAAPADTVCDDRGNHFFKDCYIRGTVDFIFGSGKSLYLDTEIFVEIEPKLTVITAQARESSSEDTGYSIVHGKITGTAKGSFLGRAWKSSPRVVYAYTEMTDVVNPAGWSHDMQPERAKTVYYGEYKCTGVGASSSGREPFTKQLTEKEAEPFLSLDYVIEKDLVRVRGRKSKTPLHYVSKVANQDFFLDRFLEACPDSILDVTTQNSTALHIAVENRRLDVLQVLLRTLMKTAYHREVVNRKDENGNTALHIAASSNEAQMLKLLLNCKADKHATDQAGLTALGVSHQHGYTESITGLRGCFIQVVSKFIPKLEKQTASYVTKASSLIFRDMDNISGENRNALLVILGLMLLTATYQATLSAPGGVWQGGNASKKLGISIMDPSQFLLFYIPTYVVFIVTFS</sequence>
<dbReference type="InterPro" id="IPR036397">
    <property type="entry name" value="RNaseH_sf"/>
</dbReference>
<dbReference type="PROSITE" id="PS50878">
    <property type="entry name" value="RT_POL"/>
    <property type="match status" value="1"/>
</dbReference>
<keyword evidence="13" id="KW-0695">RNA-directed DNA polymerase</keyword>
<evidence type="ECO:0000256" key="1">
    <source>
        <dbReference type="ARBA" id="ARBA00005184"/>
    </source>
</evidence>
<dbReference type="CDD" id="cd09274">
    <property type="entry name" value="RNase_HI_RT_Ty3"/>
    <property type="match status" value="1"/>
</dbReference>
<evidence type="ECO:0000256" key="13">
    <source>
        <dbReference type="ARBA" id="ARBA00022918"/>
    </source>
</evidence>
<feature type="domain" description="CCHC-type" evidence="22">
    <location>
        <begin position="1952"/>
        <end position="1967"/>
    </location>
</feature>
<dbReference type="GO" id="GO:0042545">
    <property type="term" value="P:cell wall modification"/>
    <property type="evidence" value="ECO:0007669"/>
    <property type="project" value="InterPro"/>
</dbReference>
<accession>A0A6A2YCH4</accession>
<dbReference type="InterPro" id="IPR012334">
    <property type="entry name" value="Pectin_lyas_fold"/>
</dbReference>
<keyword evidence="16" id="KW-0238">DNA-binding</keyword>
<keyword evidence="8" id="KW-0064">Aspartyl protease</keyword>
<dbReference type="InterPro" id="IPR054722">
    <property type="entry name" value="PolX-like_BBD"/>
</dbReference>
<reference evidence="25" key="1">
    <citation type="submission" date="2019-09" db="EMBL/GenBank/DDBJ databases">
        <title>Draft genome information of white flower Hibiscus syriacus.</title>
        <authorList>
            <person name="Kim Y.-M."/>
        </authorList>
    </citation>
    <scope>NUCLEOTIDE SEQUENCE [LARGE SCALE GENOMIC DNA]</scope>
    <source>
        <strain evidence="25">YM2019G1</strain>
    </source>
</reference>
<dbReference type="InterPro" id="IPR043502">
    <property type="entry name" value="DNA/RNA_pol_sf"/>
</dbReference>
<keyword evidence="26" id="KW-1185">Reference proteome</keyword>
<dbReference type="SUPFAM" id="SSF50630">
    <property type="entry name" value="Acid proteases"/>
    <property type="match status" value="1"/>
</dbReference>
<dbReference type="Pfam" id="PF13637">
    <property type="entry name" value="Ank_4"/>
    <property type="match status" value="1"/>
</dbReference>
<dbReference type="Pfam" id="PF03732">
    <property type="entry name" value="Retrotrans_gag"/>
    <property type="match status" value="1"/>
</dbReference>
<dbReference type="GO" id="GO:0003677">
    <property type="term" value="F:DNA binding"/>
    <property type="evidence" value="ECO:0007669"/>
    <property type="project" value="UniProtKB-KW"/>
</dbReference>
<dbReference type="Pfam" id="PF24626">
    <property type="entry name" value="SH3_Tf2-1"/>
    <property type="match status" value="1"/>
</dbReference>
<keyword evidence="19" id="KW-0863">Zinc-finger</keyword>
<dbReference type="Pfam" id="PF25597">
    <property type="entry name" value="SH3_retrovirus"/>
    <property type="match status" value="1"/>
</dbReference>
<feature type="compositionally biased region" description="Basic residues" evidence="21">
    <location>
        <begin position="1938"/>
        <end position="1948"/>
    </location>
</feature>
<dbReference type="Pfam" id="PF01095">
    <property type="entry name" value="Pectinesterase"/>
    <property type="match status" value="2"/>
</dbReference>
<dbReference type="Gene3D" id="3.10.10.10">
    <property type="entry name" value="HIV Type 1 Reverse Transcriptase, subunit A, domain 1"/>
    <property type="match status" value="1"/>
</dbReference>
<keyword evidence="4" id="KW-0808">Transferase</keyword>
<dbReference type="Pfam" id="PF07727">
    <property type="entry name" value="RVT_2"/>
    <property type="match status" value="1"/>
</dbReference>
<dbReference type="GO" id="GO:0004519">
    <property type="term" value="F:endonuclease activity"/>
    <property type="evidence" value="ECO:0007669"/>
    <property type="project" value="UniProtKB-KW"/>
</dbReference>
<dbReference type="Gene3D" id="3.30.70.270">
    <property type="match status" value="2"/>
</dbReference>
<dbReference type="InterPro" id="IPR025724">
    <property type="entry name" value="GAG-pre-integrase_dom"/>
</dbReference>
<dbReference type="GO" id="GO:0008270">
    <property type="term" value="F:zinc ion binding"/>
    <property type="evidence" value="ECO:0007669"/>
    <property type="project" value="UniProtKB-KW"/>
</dbReference>
<feature type="active site" evidence="20">
    <location>
        <position position="3033"/>
    </location>
</feature>
<proteinExistence type="predicted"/>
<dbReference type="GO" id="GO:0015074">
    <property type="term" value="P:DNA integration"/>
    <property type="evidence" value="ECO:0007669"/>
    <property type="project" value="UniProtKB-KW"/>
</dbReference>
<dbReference type="InterPro" id="IPR012337">
    <property type="entry name" value="RNaseH-like_sf"/>
</dbReference>
<feature type="compositionally biased region" description="Polar residues" evidence="21">
    <location>
        <begin position="302"/>
        <end position="315"/>
    </location>
</feature>
<dbReference type="CDD" id="cd00303">
    <property type="entry name" value="retropepsin_like"/>
    <property type="match status" value="1"/>
</dbReference>
<dbReference type="FunFam" id="3.30.70.270:FF:000020">
    <property type="entry name" value="Transposon Tf2-6 polyprotein-like Protein"/>
    <property type="match status" value="1"/>
</dbReference>
<evidence type="ECO:0000259" key="23">
    <source>
        <dbReference type="PROSITE" id="PS50878"/>
    </source>
</evidence>
<feature type="compositionally biased region" description="Pro residues" evidence="21">
    <location>
        <begin position="29"/>
        <end position="40"/>
    </location>
</feature>
<dbReference type="Pfam" id="PF14223">
    <property type="entry name" value="Retrotran_gag_2"/>
    <property type="match status" value="1"/>
</dbReference>
<evidence type="ECO:0000256" key="2">
    <source>
        <dbReference type="ARBA" id="ARBA00012493"/>
    </source>
</evidence>
<dbReference type="Pfam" id="PF17921">
    <property type="entry name" value="Integrase_H2C2"/>
    <property type="match status" value="1"/>
</dbReference>
<dbReference type="SUPFAM" id="SSF51126">
    <property type="entry name" value="Pectin lyase-like"/>
    <property type="match status" value="2"/>
</dbReference>
<dbReference type="SUPFAM" id="SSF56672">
    <property type="entry name" value="DNA/RNA polymerases"/>
    <property type="match status" value="2"/>
</dbReference>
<dbReference type="Gene3D" id="3.30.420.10">
    <property type="entry name" value="Ribonuclease H-like superfamily/Ribonuclease H"/>
    <property type="match status" value="2"/>
</dbReference>
<dbReference type="Gene3D" id="2.40.70.10">
    <property type="entry name" value="Acid Proteases"/>
    <property type="match status" value="1"/>
</dbReference>
<dbReference type="PROSITE" id="PS50088">
    <property type="entry name" value="ANK_REPEAT"/>
    <property type="match status" value="1"/>
</dbReference>
<dbReference type="InterPro" id="IPR011050">
    <property type="entry name" value="Pectin_lyase_fold/virulence"/>
</dbReference>
<comment type="pathway">
    <text evidence="1">Glycan metabolism; pectin degradation; 2-dehydro-3-deoxy-D-gluconate from pectin: step 1/5.</text>
</comment>
<evidence type="ECO:0000256" key="6">
    <source>
        <dbReference type="ARBA" id="ARBA00022722"/>
    </source>
</evidence>
<evidence type="ECO:0000256" key="7">
    <source>
        <dbReference type="ARBA" id="ARBA00022723"/>
    </source>
</evidence>
<feature type="region of interest" description="Disordered" evidence="21">
    <location>
        <begin position="1966"/>
        <end position="1989"/>
    </location>
</feature>
<keyword evidence="11" id="KW-0460">Magnesium</keyword>
<keyword evidence="3" id="KW-0645">Protease</keyword>
<dbReference type="InterPro" id="IPR002110">
    <property type="entry name" value="Ankyrin_rpt"/>
</dbReference>
<dbReference type="GO" id="GO:0045490">
    <property type="term" value="P:pectin catabolic process"/>
    <property type="evidence" value="ECO:0007669"/>
    <property type="project" value="UniProtKB-UniPathway"/>
</dbReference>
<dbReference type="GO" id="GO:0003964">
    <property type="term" value="F:RNA-directed DNA polymerase activity"/>
    <property type="evidence" value="ECO:0007669"/>
    <property type="project" value="UniProtKB-KW"/>
</dbReference>
<dbReference type="Pfam" id="PF00078">
    <property type="entry name" value="RVT_1"/>
    <property type="match status" value="1"/>
</dbReference>
<keyword evidence="7" id="KW-0479">Metal-binding</keyword>
<evidence type="ECO:0000313" key="25">
    <source>
        <dbReference type="EMBL" id="KAE8669334.1"/>
    </source>
</evidence>
<keyword evidence="18" id="KW-0040">ANK repeat</keyword>
<dbReference type="CDD" id="cd09272">
    <property type="entry name" value="RNase_HI_RT_Ty1"/>
    <property type="match status" value="1"/>
</dbReference>
<dbReference type="InterPro" id="IPR033131">
    <property type="entry name" value="Pectinesterase_Asp_AS"/>
</dbReference>
<name>A0A6A2YCH4_HIBSY</name>
<dbReference type="EMBL" id="VEPZ02001530">
    <property type="protein sequence ID" value="KAE8669334.1"/>
    <property type="molecule type" value="Genomic_DNA"/>
</dbReference>
<evidence type="ECO:0000256" key="20">
    <source>
        <dbReference type="PROSITE-ProRule" id="PRU10040"/>
    </source>
</evidence>
<dbReference type="Pfam" id="PF08284">
    <property type="entry name" value="RVP_2"/>
    <property type="match status" value="1"/>
</dbReference>
<dbReference type="Gene3D" id="2.160.20.10">
    <property type="entry name" value="Single-stranded right-handed beta-helix, Pectin lyase-like"/>
    <property type="match status" value="2"/>
</dbReference>
<dbReference type="InterPro" id="IPR043128">
    <property type="entry name" value="Rev_trsase/Diguanyl_cyclase"/>
</dbReference>
<dbReference type="GO" id="GO:0006310">
    <property type="term" value="P:DNA recombination"/>
    <property type="evidence" value="ECO:0007669"/>
    <property type="project" value="UniProtKB-KW"/>
</dbReference>
<dbReference type="PROSITE" id="PS00503">
    <property type="entry name" value="PECTINESTERASE_2"/>
    <property type="match status" value="1"/>
</dbReference>
<dbReference type="PANTHER" id="PTHR37984:SF5">
    <property type="entry name" value="PROTEIN NYNRIN-LIKE"/>
    <property type="match status" value="1"/>
</dbReference>
<dbReference type="PROSITE" id="PS50158">
    <property type="entry name" value="ZF_CCHC"/>
    <property type="match status" value="2"/>
</dbReference>
<gene>
    <name evidence="25" type="ORF">F3Y22_tig00112249pilonHSYRG00292</name>
</gene>
<dbReference type="InterPro" id="IPR050951">
    <property type="entry name" value="Retrovirus_Pol_polyprotein"/>
</dbReference>
<feature type="region of interest" description="Disordered" evidence="21">
    <location>
        <begin position="1"/>
        <end position="48"/>
    </location>
</feature>
<evidence type="ECO:0000256" key="21">
    <source>
        <dbReference type="SAM" id="MobiDB-lite"/>
    </source>
</evidence>
<evidence type="ECO:0000256" key="5">
    <source>
        <dbReference type="ARBA" id="ARBA00022695"/>
    </source>
</evidence>
<dbReference type="InterPro" id="IPR036770">
    <property type="entry name" value="Ankyrin_rpt-contain_sf"/>
</dbReference>
<keyword evidence="5" id="KW-0548">Nucleotidyltransferase</keyword>
<feature type="domain" description="Integrase catalytic" evidence="24">
    <location>
        <begin position="2190"/>
        <end position="2362"/>
    </location>
</feature>
<dbReference type="Gene3D" id="1.25.40.20">
    <property type="entry name" value="Ankyrin repeat-containing domain"/>
    <property type="match status" value="1"/>
</dbReference>
<dbReference type="PROSITE" id="PS50994">
    <property type="entry name" value="INTEGRASE"/>
    <property type="match status" value="1"/>
</dbReference>
<dbReference type="InterPro" id="IPR041373">
    <property type="entry name" value="RT_RNaseH"/>
</dbReference>
<dbReference type="Pfam" id="PF00665">
    <property type="entry name" value="rve"/>
    <property type="match status" value="1"/>
</dbReference>
<evidence type="ECO:0000259" key="22">
    <source>
        <dbReference type="PROSITE" id="PS50158"/>
    </source>
</evidence>
<dbReference type="InterPro" id="IPR056924">
    <property type="entry name" value="SH3_Tf2-1"/>
</dbReference>
<evidence type="ECO:0000256" key="8">
    <source>
        <dbReference type="ARBA" id="ARBA00022750"/>
    </source>
</evidence>
<feature type="repeat" description="ANK" evidence="18">
    <location>
        <begin position="3252"/>
        <end position="3284"/>
    </location>
</feature>
<feature type="region of interest" description="Disordered" evidence="21">
    <location>
        <begin position="1905"/>
        <end position="1948"/>
    </location>
</feature>
<dbReference type="InterPro" id="IPR005162">
    <property type="entry name" value="Retrotrans_gag_dom"/>
</dbReference>
<dbReference type="InterPro" id="IPR001878">
    <property type="entry name" value="Znf_CCHC"/>
</dbReference>
<dbReference type="Pfam" id="PF13976">
    <property type="entry name" value="gag_pre-integrs"/>
    <property type="match status" value="1"/>
</dbReference>
<dbReference type="SUPFAM" id="SSF57756">
    <property type="entry name" value="Retrovirus zinc finger-like domains"/>
    <property type="match status" value="2"/>
</dbReference>
<dbReference type="InterPro" id="IPR001584">
    <property type="entry name" value="Integrase_cat-core"/>
</dbReference>
<dbReference type="Gene3D" id="4.10.60.10">
    <property type="entry name" value="Zinc finger, CCHC-type"/>
    <property type="match status" value="2"/>
</dbReference>
<evidence type="ECO:0000256" key="17">
    <source>
        <dbReference type="ARBA" id="ARBA00023172"/>
    </source>
</evidence>
<dbReference type="InterPro" id="IPR036875">
    <property type="entry name" value="Znf_CCHC_sf"/>
</dbReference>
<feature type="compositionally biased region" description="Low complexity" evidence="21">
    <location>
        <begin position="316"/>
        <end position="328"/>
    </location>
</feature>
<evidence type="ECO:0000256" key="19">
    <source>
        <dbReference type="PROSITE-ProRule" id="PRU00047"/>
    </source>
</evidence>
<feature type="domain" description="Reverse transcriptase" evidence="23">
    <location>
        <begin position="667"/>
        <end position="846"/>
    </location>
</feature>
<evidence type="ECO:0000256" key="18">
    <source>
        <dbReference type="PROSITE-ProRule" id="PRU00023"/>
    </source>
</evidence>
<evidence type="ECO:0000256" key="11">
    <source>
        <dbReference type="ARBA" id="ARBA00022842"/>
    </source>
</evidence>
<dbReference type="GO" id="GO:0006508">
    <property type="term" value="P:proteolysis"/>
    <property type="evidence" value="ECO:0007669"/>
    <property type="project" value="UniProtKB-KW"/>
</dbReference>
<keyword evidence="10" id="KW-0378">Hydrolase</keyword>
<dbReference type="InterPro" id="IPR013103">
    <property type="entry name" value="RVT_2"/>
</dbReference>
<dbReference type="SMART" id="SM00343">
    <property type="entry name" value="ZnF_C2HC"/>
    <property type="match status" value="2"/>
</dbReference>
<evidence type="ECO:0000256" key="4">
    <source>
        <dbReference type="ARBA" id="ARBA00022679"/>
    </source>
</evidence>
<dbReference type="EC" id="2.7.7.49" evidence="2"/>
<keyword evidence="14" id="KW-0239">DNA-directed DNA polymerase</keyword>
<dbReference type="FunFam" id="1.10.340.70:FF:000001">
    <property type="entry name" value="Retrovirus-related Pol polyprotein from transposon gypsy-like Protein"/>
    <property type="match status" value="1"/>
</dbReference>
<dbReference type="Proteomes" id="UP000436088">
    <property type="component" value="Unassembled WGS sequence"/>
</dbReference>
<feature type="domain" description="CCHC-type" evidence="22">
    <location>
        <begin position="354"/>
        <end position="369"/>
    </location>
</feature>
<dbReference type="SMART" id="SM00248">
    <property type="entry name" value="ANK"/>
    <property type="match status" value="3"/>
</dbReference>
<evidence type="ECO:0000259" key="24">
    <source>
        <dbReference type="PROSITE" id="PS50994"/>
    </source>
</evidence>
<evidence type="ECO:0000256" key="9">
    <source>
        <dbReference type="ARBA" id="ARBA00022759"/>
    </source>
</evidence>
<feature type="compositionally biased region" description="Polar residues" evidence="21">
    <location>
        <begin position="1906"/>
        <end position="1916"/>
    </location>
</feature>
<feature type="region of interest" description="Disordered" evidence="21">
    <location>
        <begin position="376"/>
        <end position="429"/>
    </location>
</feature>
<keyword evidence="15" id="KW-0063">Aspartyl esterase</keyword>
<dbReference type="PANTHER" id="PTHR37984">
    <property type="entry name" value="PROTEIN CBG26694"/>
    <property type="match status" value="1"/>
</dbReference>
<evidence type="ECO:0000256" key="12">
    <source>
        <dbReference type="ARBA" id="ARBA00022908"/>
    </source>
</evidence>
<dbReference type="GO" id="GO:0004190">
    <property type="term" value="F:aspartic-type endopeptidase activity"/>
    <property type="evidence" value="ECO:0007669"/>
    <property type="project" value="UniProtKB-KW"/>
</dbReference>
<dbReference type="Gene3D" id="1.10.340.70">
    <property type="match status" value="1"/>
</dbReference>
<evidence type="ECO:0000256" key="10">
    <source>
        <dbReference type="ARBA" id="ARBA00022801"/>
    </source>
</evidence>
<keyword evidence="9" id="KW-0255">Endonuclease</keyword>
<feature type="compositionally biased region" description="Basic and acidic residues" evidence="21">
    <location>
        <begin position="274"/>
        <end position="284"/>
    </location>
</feature>
<dbReference type="SUPFAM" id="SSF48403">
    <property type="entry name" value="Ankyrin repeat"/>
    <property type="match status" value="1"/>
</dbReference>
<evidence type="ECO:0000313" key="26">
    <source>
        <dbReference type="Proteomes" id="UP000436088"/>
    </source>
</evidence>
<evidence type="ECO:0000256" key="3">
    <source>
        <dbReference type="ARBA" id="ARBA00022670"/>
    </source>
</evidence>
<evidence type="ECO:0000256" key="15">
    <source>
        <dbReference type="ARBA" id="ARBA00023085"/>
    </source>
</evidence>
<dbReference type="PROSITE" id="PS50297">
    <property type="entry name" value="ANK_REP_REGION"/>
    <property type="match status" value="1"/>
</dbReference>
<feature type="region of interest" description="Disordered" evidence="21">
    <location>
        <begin position="2446"/>
        <end position="2467"/>
    </location>
</feature>
<dbReference type="CDD" id="cd01647">
    <property type="entry name" value="RT_LTR"/>
    <property type="match status" value="1"/>
</dbReference>
<dbReference type="GO" id="GO:0003887">
    <property type="term" value="F:DNA-directed DNA polymerase activity"/>
    <property type="evidence" value="ECO:0007669"/>
    <property type="project" value="UniProtKB-KW"/>
</dbReference>
<keyword evidence="17" id="KW-0233">DNA recombination</keyword>